<feature type="compositionally biased region" description="Basic residues" evidence="1">
    <location>
        <begin position="173"/>
        <end position="186"/>
    </location>
</feature>
<accession>A0A0F9QZR4</accession>
<sequence>MPARLIDPKAEKTIEIGCDLDTEDKPIDGTGTSVVIIPLRRNLKRRTHQILPIIDEVDLPRKKGESNEKYLLRTFAKAFALADQDDLADVIGKSILKVDNVTVNGTEWLKNLEDNLDFENTYFEIMAWTGIDEETANFSDSSLDQSTAVLAGQSVTLNPPAKKGTVPASTTSKKTRKAKSSSKARQKSTPTLG</sequence>
<gene>
    <name evidence="2" type="ORF">LCGC14_1034050</name>
</gene>
<dbReference type="AlphaFoldDB" id="A0A0F9QZR4"/>
<protein>
    <recommendedName>
        <fullName evidence="3">Tail assembly chaperone</fullName>
    </recommendedName>
</protein>
<feature type="region of interest" description="Disordered" evidence="1">
    <location>
        <begin position="154"/>
        <end position="193"/>
    </location>
</feature>
<comment type="caution">
    <text evidence="2">The sequence shown here is derived from an EMBL/GenBank/DDBJ whole genome shotgun (WGS) entry which is preliminary data.</text>
</comment>
<proteinExistence type="predicted"/>
<dbReference type="EMBL" id="LAZR01004218">
    <property type="protein sequence ID" value="KKN10683.1"/>
    <property type="molecule type" value="Genomic_DNA"/>
</dbReference>
<organism evidence="2">
    <name type="scientific">marine sediment metagenome</name>
    <dbReference type="NCBI Taxonomy" id="412755"/>
    <lineage>
        <taxon>unclassified sequences</taxon>
        <taxon>metagenomes</taxon>
        <taxon>ecological metagenomes</taxon>
    </lineage>
</organism>
<reference evidence="2" key="1">
    <citation type="journal article" date="2015" name="Nature">
        <title>Complex archaea that bridge the gap between prokaryotes and eukaryotes.</title>
        <authorList>
            <person name="Spang A."/>
            <person name="Saw J.H."/>
            <person name="Jorgensen S.L."/>
            <person name="Zaremba-Niedzwiedzka K."/>
            <person name="Martijn J."/>
            <person name="Lind A.E."/>
            <person name="van Eijk R."/>
            <person name="Schleper C."/>
            <person name="Guy L."/>
            <person name="Ettema T.J."/>
        </authorList>
    </citation>
    <scope>NUCLEOTIDE SEQUENCE</scope>
</reference>
<name>A0A0F9QZR4_9ZZZZ</name>
<evidence type="ECO:0000256" key="1">
    <source>
        <dbReference type="SAM" id="MobiDB-lite"/>
    </source>
</evidence>
<evidence type="ECO:0000313" key="2">
    <source>
        <dbReference type="EMBL" id="KKN10683.1"/>
    </source>
</evidence>
<evidence type="ECO:0008006" key="3">
    <source>
        <dbReference type="Google" id="ProtNLM"/>
    </source>
</evidence>